<keyword evidence="13" id="KW-1185">Reference proteome</keyword>
<evidence type="ECO:0000256" key="2">
    <source>
        <dbReference type="ARBA" id="ARBA00001089"/>
    </source>
</evidence>
<dbReference type="Pfam" id="PF01019">
    <property type="entry name" value="G_glu_transpept"/>
    <property type="match status" value="1"/>
</dbReference>
<dbReference type="GO" id="GO:0006750">
    <property type="term" value="P:glutathione biosynthetic process"/>
    <property type="evidence" value="ECO:0007669"/>
    <property type="project" value="UniProtKB-KW"/>
</dbReference>
<evidence type="ECO:0000256" key="5">
    <source>
        <dbReference type="ARBA" id="ARBA00022801"/>
    </source>
</evidence>
<evidence type="ECO:0000313" key="13">
    <source>
        <dbReference type="Proteomes" id="UP000231658"/>
    </source>
</evidence>
<evidence type="ECO:0000256" key="9">
    <source>
        <dbReference type="PIRSR" id="PIRSR600101-1"/>
    </source>
</evidence>
<dbReference type="InterPro" id="IPR029055">
    <property type="entry name" value="Ntn_hydrolases_N"/>
</dbReference>
<dbReference type="OrthoDB" id="9781342at2"/>
<dbReference type="GO" id="GO:0036374">
    <property type="term" value="F:glutathione hydrolase activity"/>
    <property type="evidence" value="ECO:0007669"/>
    <property type="project" value="UniProtKB-UniRule"/>
</dbReference>
<keyword evidence="6 11" id="KW-0865">Zymogen</keyword>
<evidence type="ECO:0000256" key="4">
    <source>
        <dbReference type="ARBA" id="ARBA00022679"/>
    </source>
</evidence>
<dbReference type="InterPro" id="IPR043138">
    <property type="entry name" value="GGT_lsub"/>
</dbReference>
<dbReference type="InterPro" id="IPR051792">
    <property type="entry name" value="GGT_bact"/>
</dbReference>
<keyword evidence="7 11" id="KW-0012">Acyltransferase</keyword>
<dbReference type="PANTHER" id="PTHR43199">
    <property type="entry name" value="GLUTATHIONE HYDROLASE"/>
    <property type="match status" value="1"/>
</dbReference>
<comment type="similarity">
    <text evidence="3 11">Belongs to the gamma-glutamyltransferase family.</text>
</comment>
<keyword evidence="4 11" id="KW-0808">Transferase</keyword>
<dbReference type="PRINTS" id="PR01210">
    <property type="entry name" value="GGTRANSPTASE"/>
</dbReference>
<dbReference type="AlphaFoldDB" id="A0A1C3RK28"/>
<keyword evidence="11" id="KW-0317">Glutathione biosynthesis</keyword>
<evidence type="ECO:0000256" key="8">
    <source>
        <dbReference type="ARBA" id="ARBA00047417"/>
    </source>
</evidence>
<dbReference type="GO" id="GO:0103068">
    <property type="term" value="F:leukotriene C4 gamma-glutamyl transferase activity"/>
    <property type="evidence" value="ECO:0007669"/>
    <property type="project" value="UniProtKB-EC"/>
</dbReference>
<dbReference type="GO" id="GO:0006751">
    <property type="term" value="P:glutathione catabolic process"/>
    <property type="evidence" value="ECO:0007669"/>
    <property type="project" value="UniProtKB-UniRule"/>
</dbReference>
<dbReference type="PANTHER" id="PTHR43199:SF1">
    <property type="entry name" value="GLUTATHIONE HYDROLASE PROENZYME"/>
    <property type="match status" value="1"/>
</dbReference>
<reference evidence="12 13" key="1">
    <citation type="submission" date="2016-07" db="EMBL/GenBank/DDBJ databases">
        <authorList>
            <person name="Lefevre C.T."/>
        </authorList>
    </citation>
    <scope>NUCLEOTIDE SEQUENCE [LARGE SCALE GENOMIC DNA]</scope>
    <source>
        <strain evidence="12">PR1</strain>
    </source>
</reference>
<protein>
    <recommendedName>
        <fullName evidence="11">Glutathione hydrolase proenzyme</fullName>
        <ecNumber evidence="11">2.3.2.2</ecNumber>
        <ecNumber evidence="11">3.4.19.13</ecNumber>
    </recommendedName>
    <component>
        <recommendedName>
            <fullName evidence="11">Glutathione hydrolase large chain</fullName>
        </recommendedName>
    </component>
    <component>
        <recommendedName>
            <fullName evidence="11">Glutathione hydrolase small chain</fullName>
        </recommendedName>
    </component>
</protein>
<dbReference type="EC" id="3.4.19.13" evidence="11"/>
<keyword evidence="5 11" id="KW-0378">Hydrolase</keyword>
<evidence type="ECO:0000256" key="3">
    <source>
        <dbReference type="ARBA" id="ARBA00009381"/>
    </source>
</evidence>
<dbReference type="NCBIfam" id="TIGR00066">
    <property type="entry name" value="g_glut_trans"/>
    <property type="match status" value="1"/>
</dbReference>
<dbReference type="Gene3D" id="1.10.246.130">
    <property type="match status" value="1"/>
</dbReference>
<proteinExistence type="inferred from homology"/>
<dbReference type="Gene3D" id="3.60.20.40">
    <property type="match status" value="1"/>
</dbReference>
<evidence type="ECO:0000256" key="1">
    <source>
        <dbReference type="ARBA" id="ARBA00001049"/>
    </source>
</evidence>
<comment type="catalytic activity">
    <reaction evidence="8 11">
        <text>an N-terminal (5-L-glutamyl)-[peptide] + an alpha-amino acid = 5-L-glutamyl amino acid + an N-terminal L-alpha-aminoacyl-[peptide]</text>
        <dbReference type="Rhea" id="RHEA:23904"/>
        <dbReference type="Rhea" id="RHEA-COMP:9780"/>
        <dbReference type="Rhea" id="RHEA-COMP:9795"/>
        <dbReference type="ChEBI" id="CHEBI:77644"/>
        <dbReference type="ChEBI" id="CHEBI:78597"/>
        <dbReference type="ChEBI" id="CHEBI:78599"/>
        <dbReference type="ChEBI" id="CHEBI:78608"/>
        <dbReference type="EC" id="2.3.2.2"/>
    </reaction>
</comment>
<dbReference type="UniPathway" id="UPA00204"/>
<comment type="catalytic activity">
    <reaction evidence="2 11">
        <text>glutathione + H2O = L-cysteinylglycine + L-glutamate</text>
        <dbReference type="Rhea" id="RHEA:28807"/>
        <dbReference type="ChEBI" id="CHEBI:15377"/>
        <dbReference type="ChEBI" id="CHEBI:29985"/>
        <dbReference type="ChEBI" id="CHEBI:57925"/>
        <dbReference type="ChEBI" id="CHEBI:61694"/>
        <dbReference type="EC" id="3.4.19.13"/>
    </reaction>
</comment>
<comment type="catalytic activity">
    <reaction evidence="1 11">
        <text>an S-substituted glutathione + H2O = an S-substituted L-cysteinylglycine + L-glutamate</text>
        <dbReference type="Rhea" id="RHEA:59468"/>
        <dbReference type="ChEBI" id="CHEBI:15377"/>
        <dbReference type="ChEBI" id="CHEBI:29985"/>
        <dbReference type="ChEBI" id="CHEBI:90779"/>
        <dbReference type="ChEBI" id="CHEBI:143103"/>
        <dbReference type="EC" id="3.4.19.13"/>
    </reaction>
</comment>
<dbReference type="InterPro" id="IPR000101">
    <property type="entry name" value="GGT_peptidase"/>
</dbReference>
<dbReference type="Proteomes" id="UP000231658">
    <property type="component" value="Unassembled WGS sequence"/>
</dbReference>
<dbReference type="STRING" id="1867952.MTBPR1_60114"/>
<feature type="binding site" evidence="10">
    <location>
        <position position="378"/>
    </location>
    <ligand>
        <name>L-glutamate</name>
        <dbReference type="ChEBI" id="CHEBI:29985"/>
    </ligand>
</feature>
<evidence type="ECO:0000256" key="11">
    <source>
        <dbReference type="RuleBase" id="RU368036"/>
    </source>
</evidence>
<evidence type="ECO:0000256" key="7">
    <source>
        <dbReference type="ARBA" id="ARBA00023315"/>
    </source>
</evidence>
<evidence type="ECO:0000256" key="10">
    <source>
        <dbReference type="PIRSR" id="PIRSR600101-2"/>
    </source>
</evidence>
<comment type="subunit">
    <text evidence="11">This enzyme consists of two polypeptide chains, which are synthesized in precursor form from a single polypeptide.</text>
</comment>
<dbReference type="SUPFAM" id="SSF56235">
    <property type="entry name" value="N-terminal nucleophile aminohydrolases (Ntn hydrolases)"/>
    <property type="match status" value="1"/>
</dbReference>
<evidence type="ECO:0000256" key="6">
    <source>
        <dbReference type="ARBA" id="ARBA00023145"/>
    </source>
</evidence>
<evidence type="ECO:0000313" key="12">
    <source>
        <dbReference type="EMBL" id="SCA57601.1"/>
    </source>
</evidence>
<sequence>MGKTSGAVSAGHPHTTQAGARMLEEGGNAFDAILAAMCASCVVEPVLSSLGGGGFLLAHAQDQDPLLYDFFTQTPKVRREESEFYPILADFGTVTQEFHIGRGSIATPGLVKGLFEAHKDLGSLPMDVIVAPAVELAKDGVRVNQMQAKIFDIVEAIFMASPDSKALYGSHKGDKHLLGEGELQTNPDMGNLFEALARDGEDLFYKGDIAKLIETDSWDNGGHLSMADLHEYRVERRKPLRVDYARSHFYTNPAPSTGGLLIAFALELIKTAGFRDLSFGSKDHVERLSQIMALTNKARIDAKLAQGAEQAQLKMLDQDFLQTYRKEIMGRPTALRGTTHMSAIDKHGNAASLTVSNGEGCGHILPGTGVMLNNMLGEEDINPHGFNQWPTDTRMCSMMSPTLLLRDDGVNVALGSGGSNRIRTAVLQVLVNLLEFNMNLEQAVSAPRMHFERGLLNMEPGFPLEATQALSEHVPNYKIWDAQNLFFGGVHSVRANLNTGRFDGVGDARRGGAAIIIDEHMDAS</sequence>
<dbReference type="EC" id="2.3.2.2" evidence="11"/>
<accession>A0A1C3RK28</accession>
<dbReference type="RefSeq" id="WP_069189618.1">
    <property type="nucleotide sequence ID" value="NZ_FLYE01000045.1"/>
</dbReference>
<feature type="binding site" evidence="10">
    <location>
        <position position="419"/>
    </location>
    <ligand>
        <name>L-glutamate</name>
        <dbReference type="ChEBI" id="CHEBI:29985"/>
    </ligand>
</feature>
<comment type="PTM">
    <text evidence="11">Cleaved by autocatalysis into a large and a small subunit.</text>
</comment>
<dbReference type="EMBL" id="FLYE01000045">
    <property type="protein sequence ID" value="SCA57601.1"/>
    <property type="molecule type" value="Genomic_DNA"/>
</dbReference>
<gene>
    <name evidence="12" type="primary">ggt</name>
    <name evidence="12" type="ORF">MTBPR1_60114</name>
</gene>
<name>A0A1C3RK28_9PROT</name>
<dbReference type="InterPro" id="IPR043137">
    <property type="entry name" value="GGT_ssub_C"/>
</dbReference>
<organism evidence="12 13">
    <name type="scientific">Candidatus Terasakiella magnetica</name>
    <dbReference type="NCBI Taxonomy" id="1867952"/>
    <lineage>
        <taxon>Bacteria</taxon>
        <taxon>Pseudomonadati</taxon>
        <taxon>Pseudomonadota</taxon>
        <taxon>Alphaproteobacteria</taxon>
        <taxon>Rhodospirillales</taxon>
        <taxon>Terasakiellaceae</taxon>
        <taxon>Terasakiella</taxon>
    </lineage>
</organism>
<comment type="pathway">
    <text evidence="11">Sulfur metabolism; glutathione metabolism.</text>
</comment>
<feature type="active site" description="Nucleophile" evidence="9">
    <location>
        <position position="338"/>
    </location>
</feature>